<protein>
    <recommendedName>
        <fullName evidence="3">M20/M25/M40 family metallo-hydrolase</fullName>
    </recommendedName>
</protein>
<dbReference type="AlphaFoldDB" id="A0A0D1IQE6"/>
<dbReference type="Pfam" id="PF01546">
    <property type="entry name" value="Peptidase_M20"/>
    <property type="match status" value="1"/>
</dbReference>
<evidence type="ECO:0008006" key="3">
    <source>
        <dbReference type="Google" id="ProtNLM"/>
    </source>
</evidence>
<dbReference type="InterPro" id="IPR002933">
    <property type="entry name" value="Peptidase_M20"/>
</dbReference>
<dbReference type="SUPFAM" id="SSF53187">
    <property type="entry name" value="Zn-dependent exopeptidases"/>
    <property type="match status" value="1"/>
</dbReference>
<accession>A0A0D1IQE6</accession>
<organism evidence="1 2">
    <name type="scientific">Bacillus subtilis</name>
    <dbReference type="NCBI Taxonomy" id="1423"/>
    <lineage>
        <taxon>Bacteria</taxon>
        <taxon>Bacillati</taxon>
        <taxon>Bacillota</taxon>
        <taxon>Bacilli</taxon>
        <taxon>Bacillales</taxon>
        <taxon>Bacillaceae</taxon>
        <taxon>Bacillus</taxon>
    </lineage>
</organism>
<evidence type="ECO:0000313" key="1">
    <source>
        <dbReference type="EMBL" id="KIU11548.1"/>
    </source>
</evidence>
<name>A0A0D1IQE6_BACIU</name>
<dbReference type="PANTHER" id="PTHR43808:SF27">
    <property type="entry name" value="PROTEIN ROCB"/>
    <property type="match status" value="1"/>
</dbReference>
<evidence type="ECO:0000313" key="2">
    <source>
        <dbReference type="Proteomes" id="UP000032247"/>
    </source>
</evidence>
<dbReference type="PATRIC" id="fig|1423.173.peg.2201"/>
<dbReference type="InterPro" id="IPR012166">
    <property type="entry name" value="Uncharacterised_RocB"/>
</dbReference>
<dbReference type="FunFam" id="3.40.630.10:FF:000100">
    <property type="entry name" value="Arginine utilization protein RocB"/>
    <property type="match status" value="1"/>
</dbReference>
<dbReference type="STRING" id="483913.AN935_11745"/>
<sequence length="547" mass="61899">MNWQTRDELLALLTSLVQYESITGSKGEAALAEYLYFILKNKPYFQKHPDDVTLHPMDDGRSFLTALVKKKNVKKTVLLLSHFDVVDIEDYGEFKHMACKPAELLSSFLEKKELLPERVRRDAESGDWLFGRGTMDMKAGLCVQLSMLERAMNGHFEGNLLLITVPDEEVNSRGMIEAVPALKEMEKKYDITLTACLNAEPMFEKFPGDQQQYFYTGSIGKVLAGFFCKGIETHVGEPFSGLNANLMVSEINRLLELNADYCEKVDGEVTPPPVNLMQKDLKEAYSVQTPHTAVTLFNVLSMKRSASELHQMLLKTAEQAAEEIMSNVRKKTLDFQQFEPFQPIERDVTVLTFDELVSRAKKRAGISETERALNYAFANRGELGYRDFSTKIVSELASLCKEDAPLIVLFYSPPLYPAVSSKDDQLIRNTADQLKHYAAERYGIALREVQYFPGLSDLSYLQLEKQEVDAYTSNMPLFNRGYSLPSGKNQALYVPVLNVGPAGKDPHKWTERLYMPYSFEVLPDLLSFTISALLKESESAGQLLREK</sequence>
<dbReference type="Proteomes" id="UP000032247">
    <property type="component" value="Unassembled WGS sequence"/>
</dbReference>
<dbReference type="InterPro" id="IPR050072">
    <property type="entry name" value="Peptidase_M20A"/>
</dbReference>
<dbReference type="PANTHER" id="PTHR43808">
    <property type="entry name" value="ACETYLORNITHINE DEACETYLASE"/>
    <property type="match status" value="1"/>
</dbReference>
<proteinExistence type="predicted"/>
<dbReference type="PIRSF" id="PIRSF010386">
    <property type="entry name" value="RocB"/>
    <property type="match status" value="1"/>
</dbReference>
<dbReference type="Gene3D" id="3.40.630.10">
    <property type="entry name" value="Zn peptidases"/>
    <property type="match status" value="1"/>
</dbReference>
<gene>
    <name evidence="1" type="ORF">SC09_Contig24orf00564</name>
</gene>
<reference evidence="1 2" key="1">
    <citation type="submission" date="2014-12" db="EMBL/GenBank/DDBJ databases">
        <title>Comparative genome analysis of Bacillus coagulans HM-08, Clostridium butyricum HM-68, Bacillus subtilis HM-66 and Bacillus licheniformis BL-09.</title>
        <authorList>
            <person name="Zhang H."/>
        </authorList>
    </citation>
    <scope>NUCLEOTIDE SEQUENCE [LARGE SCALE GENOMIC DNA]</scope>
    <source>
        <strain evidence="1 2">HM-66</strain>
    </source>
</reference>
<dbReference type="GO" id="GO:0016787">
    <property type="term" value="F:hydrolase activity"/>
    <property type="evidence" value="ECO:0007669"/>
    <property type="project" value="InterPro"/>
</dbReference>
<comment type="caution">
    <text evidence="1">The sequence shown here is derived from an EMBL/GenBank/DDBJ whole genome shotgun (WGS) entry which is preliminary data.</text>
</comment>
<dbReference type="EMBL" id="JXBC01000003">
    <property type="protein sequence ID" value="KIU11548.1"/>
    <property type="molecule type" value="Genomic_DNA"/>
</dbReference>
<dbReference type="CDD" id="cd05654">
    <property type="entry name" value="M20_ArgE_RocB"/>
    <property type="match status" value="1"/>
</dbReference>